<comment type="caution">
    <text evidence="1">The sequence shown here is derived from an EMBL/GenBank/DDBJ whole genome shotgun (WGS) entry which is preliminary data.</text>
</comment>
<evidence type="ECO:0000313" key="1">
    <source>
        <dbReference type="EMBL" id="KAJ1154918.1"/>
    </source>
</evidence>
<dbReference type="Proteomes" id="UP001066276">
    <property type="component" value="Chromosome 5"/>
</dbReference>
<gene>
    <name evidence="1" type="ORF">NDU88_007661</name>
</gene>
<name>A0AAV7RVE4_PLEWA</name>
<dbReference type="EMBL" id="JANPWB010000009">
    <property type="protein sequence ID" value="KAJ1154918.1"/>
    <property type="molecule type" value="Genomic_DNA"/>
</dbReference>
<dbReference type="AlphaFoldDB" id="A0AAV7RVE4"/>
<accession>A0AAV7RVE4</accession>
<keyword evidence="2" id="KW-1185">Reference proteome</keyword>
<protein>
    <submittedName>
        <fullName evidence="1">Uncharacterized protein</fullName>
    </submittedName>
</protein>
<reference evidence="1" key="1">
    <citation type="journal article" date="2022" name="bioRxiv">
        <title>Sequencing and chromosome-scale assembly of the giantPleurodeles waltlgenome.</title>
        <authorList>
            <person name="Brown T."/>
            <person name="Elewa A."/>
            <person name="Iarovenko S."/>
            <person name="Subramanian E."/>
            <person name="Araus A.J."/>
            <person name="Petzold A."/>
            <person name="Susuki M."/>
            <person name="Suzuki K.-i.T."/>
            <person name="Hayashi T."/>
            <person name="Toyoda A."/>
            <person name="Oliveira C."/>
            <person name="Osipova E."/>
            <person name="Leigh N.D."/>
            <person name="Simon A."/>
            <person name="Yun M.H."/>
        </authorList>
    </citation>
    <scope>NUCLEOTIDE SEQUENCE</scope>
    <source>
        <strain evidence="1">20211129_DDA</strain>
        <tissue evidence="1">Liver</tissue>
    </source>
</reference>
<evidence type="ECO:0000313" key="2">
    <source>
        <dbReference type="Proteomes" id="UP001066276"/>
    </source>
</evidence>
<proteinExistence type="predicted"/>
<organism evidence="1 2">
    <name type="scientific">Pleurodeles waltl</name>
    <name type="common">Iberian ribbed newt</name>
    <dbReference type="NCBI Taxonomy" id="8319"/>
    <lineage>
        <taxon>Eukaryota</taxon>
        <taxon>Metazoa</taxon>
        <taxon>Chordata</taxon>
        <taxon>Craniata</taxon>
        <taxon>Vertebrata</taxon>
        <taxon>Euteleostomi</taxon>
        <taxon>Amphibia</taxon>
        <taxon>Batrachia</taxon>
        <taxon>Caudata</taxon>
        <taxon>Salamandroidea</taxon>
        <taxon>Salamandridae</taxon>
        <taxon>Pleurodelinae</taxon>
        <taxon>Pleurodeles</taxon>
    </lineage>
</organism>
<sequence>MAVVAGVKNHRRGPTVRVWPRNSGRERVYPCCVRALAVSRRMSEDAGAESLRLWRGARKPRVRPGAAGKYPAATIFGMQTTALKRKSNFAEDDTHAQAVSVGVV</sequence>